<dbReference type="EMBL" id="LAZR01017058">
    <property type="protein sequence ID" value="KKM01955.1"/>
    <property type="molecule type" value="Genomic_DNA"/>
</dbReference>
<organism evidence="1">
    <name type="scientific">marine sediment metagenome</name>
    <dbReference type="NCBI Taxonomy" id="412755"/>
    <lineage>
        <taxon>unclassified sequences</taxon>
        <taxon>metagenomes</taxon>
        <taxon>ecological metagenomes</taxon>
    </lineage>
</organism>
<reference evidence="1" key="1">
    <citation type="journal article" date="2015" name="Nature">
        <title>Complex archaea that bridge the gap between prokaryotes and eukaryotes.</title>
        <authorList>
            <person name="Spang A."/>
            <person name="Saw J.H."/>
            <person name="Jorgensen S.L."/>
            <person name="Zaremba-Niedzwiedzka K."/>
            <person name="Martijn J."/>
            <person name="Lind A.E."/>
            <person name="van Eijk R."/>
            <person name="Schleper C."/>
            <person name="Guy L."/>
            <person name="Ettema T.J."/>
        </authorList>
    </citation>
    <scope>NUCLEOTIDE SEQUENCE</scope>
</reference>
<gene>
    <name evidence="1" type="ORF">LCGC14_1789270</name>
</gene>
<protein>
    <submittedName>
        <fullName evidence="1">Uncharacterized protein</fullName>
    </submittedName>
</protein>
<dbReference type="AlphaFoldDB" id="A0A0F9GT04"/>
<evidence type="ECO:0000313" key="1">
    <source>
        <dbReference type="EMBL" id="KKM01955.1"/>
    </source>
</evidence>
<accession>A0A0F9GT04</accession>
<comment type="caution">
    <text evidence="1">The sequence shown here is derived from an EMBL/GenBank/DDBJ whole genome shotgun (WGS) entry which is preliminary data.</text>
</comment>
<sequence>MPTVRYNKPQQHSGHWTLYPKDMSEPSDQKWLYPFLHATTEGLLLRLQDEVLARGEALTVLEWDDYFRRKGLID</sequence>
<proteinExistence type="predicted"/>
<name>A0A0F9GT04_9ZZZZ</name>